<comment type="caution">
    <text evidence="2">The sequence shown here is derived from an EMBL/GenBank/DDBJ whole genome shotgun (WGS) entry which is preliminary data.</text>
</comment>
<protein>
    <submittedName>
        <fullName evidence="2">Uncharacterized protein</fullName>
    </submittedName>
</protein>
<proteinExistence type="predicted"/>
<organism evidence="2 3">
    <name type="scientific">Ajellomyces capsulatus</name>
    <name type="common">Darling's disease fungus</name>
    <name type="synonym">Histoplasma capsulatum</name>
    <dbReference type="NCBI Taxonomy" id="5037"/>
    <lineage>
        <taxon>Eukaryota</taxon>
        <taxon>Fungi</taxon>
        <taxon>Dikarya</taxon>
        <taxon>Ascomycota</taxon>
        <taxon>Pezizomycotina</taxon>
        <taxon>Eurotiomycetes</taxon>
        <taxon>Eurotiomycetidae</taxon>
        <taxon>Onygenales</taxon>
        <taxon>Ajellomycetaceae</taxon>
        <taxon>Histoplasma</taxon>
    </lineage>
</organism>
<dbReference type="AlphaFoldDB" id="A0A8H7YTB3"/>
<name>A0A8H7YTB3_AJECA</name>
<dbReference type="EMBL" id="JAEVHI010000003">
    <property type="protein sequence ID" value="KAG5295868.1"/>
    <property type="molecule type" value="Genomic_DNA"/>
</dbReference>
<gene>
    <name evidence="2" type="ORF">I7I52_06289</name>
</gene>
<accession>A0A8H7YTB3</accession>
<evidence type="ECO:0000313" key="2">
    <source>
        <dbReference type="EMBL" id="KAG5295868.1"/>
    </source>
</evidence>
<sequence length="140" mass="14700">MKTPPPGGDTTPDPKTQSPTRVTIGLPLSVHGRKQSASRSTSKSSIFTSPSAYLAFASWSSFPISVTAALRTRATSPASIMPRASLASAGRGISALFRPARYISPPAREKISGLKPQERGWVVKTACAVPAYVPLSCAMV</sequence>
<dbReference type="Proteomes" id="UP000670092">
    <property type="component" value="Unassembled WGS sequence"/>
</dbReference>
<feature type="region of interest" description="Disordered" evidence="1">
    <location>
        <begin position="1"/>
        <end position="44"/>
    </location>
</feature>
<reference evidence="2 3" key="1">
    <citation type="submission" date="2021-01" db="EMBL/GenBank/DDBJ databases">
        <title>Chromosome-level genome assembly of a human fungal pathogen reveals clustering of transcriptionally co-regulated genes.</title>
        <authorList>
            <person name="Voorhies M."/>
            <person name="Cohen S."/>
            <person name="Shea T.P."/>
            <person name="Petrus S."/>
            <person name="Munoz J.F."/>
            <person name="Poplawski S."/>
            <person name="Goldman W.E."/>
            <person name="Michael T."/>
            <person name="Cuomo C.A."/>
            <person name="Sil A."/>
            <person name="Beyhan S."/>
        </authorList>
    </citation>
    <scope>NUCLEOTIDE SEQUENCE [LARGE SCALE GENOMIC DNA]</scope>
    <source>
        <strain evidence="2 3">G184AR</strain>
    </source>
</reference>
<evidence type="ECO:0000313" key="3">
    <source>
        <dbReference type="Proteomes" id="UP000670092"/>
    </source>
</evidence>
<evidence type="ECO:0000256" key="1">
    <source>
        <dbReference type="SAM" id="MobiDB-lite"/>
    </source>
</evidence>
<dbReference type="VEuPathDB" id="FungiDB:I7I52_06289"/>